<name>A0A378LT93_9GAMM</name>
<dbReference type="AlphaFoldDB" id="A0A378LT93"/>
<dbReference type="Proteomes" id="UP000255297">
    <property type="component" value="Unassembled WGS sequence"/>
</dbReference>
<proteinExistence type="predicted"/>
<evidence type="ECO:0000313" key="1">
    <source>
        <dbReference type="EMBL" id="STY30351.1"/>
    </source>
</evidence>
<gene>
    <name evidence="1" type="ORF">NCTC11532_02366</name>
</gene>
<protein>
    <submittedName>
        <fullName evidence="1">Uncharacterized protein</fullName>
    </submittedName>
</protein>
<keyword evidence="2" id="KW-1185">Reference proteome</keyword>
<sequence length="54" mass="6514">MRQLTLESKIHPGMMEFWLYAIKNFFNSIDYSIGDFVGDNREFGEEFNTKDMYH</sequence>
<evidence type="ECO:0000313" key="2">
    <source>
        <dbReference type="Proteomes" id="UP000255297"/>
    </source>
</evidence>
<organism evidence="1 2">
    <name type="scientific">Legionella wadsworthii</name>
    <dbReference type="NCBI Taxonomy" id="28088"/>
    <lineage>
        <taxon>Bacteria</taxon>
        <taxon>Pseudomonadati</taxon>
        <taxon>Pseudomonadota</taxon>
        <taxon>Gammaproteobacteria</taxon>
        <taxon>Legionellales</taxon>
        <taxon>Legionellaceae</taxon>
        <taxon>Legionella</taxon>
    </lineage>
</organism>
<dbReference type="EMBL" id="UGPB01000001">
    <property type="protein sequence ID" value="STY30351.1"/>
    <property type="molecule type" value="Genomic_DNA"/>
</dbReference>
<reference evidence="1 2" key="1">
    <citation type="submission" date="2018-06" db="EMBL/GenBank/DDBJ databases">
        <authorList>
            <consortium name="Pathogen Informatics"/>
            <person name="Doyle S."/>
        </authorList>
    </citation>
    <scope>NUCLEOTIDE SEQUENCE [LARGE SCALE GENOMIC DNA]</scope>
    <source>
        <strain evidence="1 2">NCTC11532</strain>
    </source>
</reference>
<accession>A0A378LT93</accession>